<dbReference type="SUPFAM" id="SSF52540">
    <property type="entry name" value="P-loop containing nucleoside triphosphate hydrolases"/>
    <property type="match status" value="1"/>
</dbReference>
<dbReference type="Pfam" id="PF26355">
    <property type="entry name" value="HTH_VMAP-M9"/>
    <property type="match status" value="1"/>
</dbReference>
<dbReference type="RefSeq" id="WP_283754912.1">
    <property type="nucleotide sequence ID" value="NZ_JAQOSP010000107.1"/>
</dbReference>
<reference evidence="2 3" key="1">
    <citation type="submission" date="2023-01" db="EMBL/GenBank/DDBJ databases">
        <title>Novel diversity within Roseofilum (Cyanobacteria; Desertifilaceae) from marine benthic mats with descriptions of four novel species.</title>
        <authorList>
            <person name="Wang Y."/>
            <person name="Berthold D.E."/>
            <person name="Hu J."/>
            <person name="Lefler F.W."/>
            <person name="Laughinghouse H.D. IV."/>
        </authorList>
    </citation>
    <scope>NUCLEOTIDE SEQUENCE [LARGE SCALE GENOMIC DNA]</scope>
    <source>
        <strain evidence="2 3">BLCC-M154</strain>
    </source>
</reference>
<dbReference type="InterPro" id="IPR027417">
    <property type="entry name" value="P-loop_NTPase"/>
</dbReference>
<dbReference type="Gene3D" id="3.40.50.300">
    <property type="entry name" value="P-loop containing nucleotide triphosphate hydrolases"/>
    <property type="match status" value="1"/>
</dbReference>
<gene>
    <name evidence="2" type="ORF">PMG71_17145</name>
</gene>
<dbReference type="EMBL" id="JAQOSP010000107">
    <property type="protein sequence ID" value="MDJ1171157.1"/>
    <property type="molecule type" value="Genomic_DNA"/>
</dbReference>
<dbReference type="Pfam" id="PF14516">
    <property type="entry name" value="AAA_35"/>
    <property type="match status" value="1"/>
</dbReference>
<evidence type="ECO:0000313" key="2">
    <source>
        <dbReference type="EMBL" id="MDJ1171157.1"/>
    </source>
</evidence>
<evidence type="ECO:0000313" key="3">
    <source>
        <dbReference type="Proteomes" id="UP001235303"/>
    </source>
</evidence>
<keyword evidence="3" id="KW-1185">Reference proteome</keyword>
<feature type="domain" description="vWA-MoxR associated protein N-terminal HTH" evidence="1">
    <location>
        <begin position="3"/>
        <end position="87"/>
    </location>
</feature>
<proteinExistence type="predicted"/>
<organism evidence="2 3">
    <name type="scientific">Roseofilum acuticapitatum BLCC-M154</name>
    <dbReference type="NCBI Taxonomy" id="3022444"/>
    <lineage>
        <taxon>Bacteria</taxon>
        <taxon>Bacillati</taxon>
        <taxon>Cyanobacteriota</taxon>
        <taxon>Cyanophyceae</taxon>
        <taxon>Desertifilales</taxon>
        <taxon>Desertifilaceae</taxon>
        <taxon>Roseofilum</taxon>
        <taxon>Roseofilum acuticapitatum</taxon>
    </lineage>
</organism>
<dbReference type="Proteomes" id="UP001235303">
    <property type="component" value="Unassembled WGS sequence"/>
</dbReference>
<name>A0ABT7AX49_9CYAN</name>
<dbReference type="InterPro" id="IPR058651">
    <property type="entry name" value="HTH_VMAP-M9"/>
</dbReference>
<accession>A0ABT7AX49</accession>
<evidence type="ECO:0000259" key="1">
    <source>
        <dbReference type="Pfam" id="PF26355"/>
    </source>
</evidence>
<comment type="caution">
    <text evidence="2">The sequence shown here is derived from an EMBL/GenBank/DDBJ whole genome shotgun (WGS) entry which is preliminary data.</text>
</comment>
<protein>
    <submittedName>
        <fullName evidence="2">AAA-like domain-containing protein</fullName>
    </submittedName>
</protein>
<sequence length="438" mass="50068">MANLERALHFIEQQWIGKTGKPLSPIQKAILQGSWGEKAIPYHQIATQENYSCQYIRQVAAPHLWHTLSGVLGEKVSKKSFTSVVKKYLVTRNLDGGFLDLPGDRLSLDSKLYISRPSIEQLGFQVLSQPGGILSLVGPRKMGKTSLMIRLLHQARQENMTVIPLSLEQVDTEFLQNIDQLLQWLIYELYYRLSWSPPEWNCATDGLGCKSLATRYLENVLNQIESSLVVAIDEFNLLFNHHSIAIDFLRLLHSWHEFSGYGSPETRSWKKLRFILVTRTDIYAELNIKSAPIRIGKSMKLPYFTTLEIDELANYYRVKLTYSEIEELMWFTGGHPYLVSLSLYTIYQNNATLKTVLNANIEGDPIFKKYLNAYGQILQRNAILLGGFEDAIQAEGAVRLPPFLEFQLESLGLVQSGKNGVRVANGLYRWYFGDRFMT</sequence>